<feature type="compositionally biased region" description="Basic residues" evidence="1">
    <location>
        <begin position="1"/>
        <end position="12"/>
    </location>
</feature>
<feature type="region of interest" description="Disordered" evidence="1">
    <location>
        <begin position="1"/>
        <end position="24"/>
    </location>
</feature>
<proteinExistence type="predicted"/>
<gene>
    <name evidence="2" type="ORF">SEMRO_507_G156470.1</name>
</gene>
<feature type="region of interest" description="Disordered" evidence="1">
    <location>
        <begin position="103"/>
        <end position="151"/>
    </location>
</feature>
<dbReference type="OrthoDB" id="43115at2759"/>
<evidence type="ECO:0000313" key="2">
    <source>
        <dbReference type="EMBL" id="CAB9511860.1"/>
    </source>
</evidence>
<dbReference type="EMBL" id="CAICTM010000506">
    <property type="protein sequence ID" value="CAB9511860.1"/>
    <property type="molecule type" value="Genomic_DNA"/>
</dbReference>
<protein>
    <submittedName>
        <fullName evidence="2">Uncharacterized protein</fullName>
    </submittedName>
</protein>
<feature type="compositionally biased region" description="Basic residues" evidence="1">
    <location>
        <begin position="118"/>
        <end position="141"/>
    </location>
</feature>
<feature type="compositionally biased region" description="Low complexity" evidence="1">
    <location>
        <begin position="13"/>
        <end position="24"/>
    </location>
</feature>
<comment type="caution">
    <text evidence="2">The sequence shown here is derived from an EMBL/GenBank/DDBJ whole genome shotgun (WGS) entry which is preliminary data.</text>
</comment>
<name>A0A9N8E0U0_9STRA</name>
<keyword evidence="3" id="KW-1185">Reference proteome</keyword>
<evidence type="ECO:0000256" key="1">
    <source>
        <dbReference type="SAM" id="MobiDB-lite"/>
    </source>
</evidence>
<dbReference type="Proteomes" id="UP001153069">
    <property type="component" value="Unassembled WGS sequence"/>
</dbReference>
<organism evidence="2 3">
    <name type="scientific">Seminavis robusta</name>
    <dbReference type="NCBI Taxonomy" id="568900"/>
    <lineage>
        <taxon>Eukaryota</taxon>
        <taxon>Sar</taxon>
        <taxon>Stramenopiles</taxon>
        <taxon>Ochrophyta</taxon>
        <taxon>Bacillariophyta</taxon>
        <taxon>Bacillariophyceae</taxon>
        <taxon>Bacillariophycidae</taxon>
        <taxon>Naviculales</taxon>
        <taxon>Naviculaceae</taxon>
        <taxon>Seminavis</taxon>
    </lineage>
</organism>
<dbReference type="AlphaFoldDB" id="A0A9N8E0U0"/>
<evidence type="ECO:0000313" key="3">
    <source>
        <dbReference type="Proteomes" id="UP001153069"/>
    </source>
</evidence>
<accession>A0A9N8E0U0</accession>
<sequence>MSTTGTKRRKRPTTTTNNTTMDSSTSSKVLFMAAASLATTCDAFSMVAPPLVMSLARPSTWKTTALHHPLPPGLEPETATLAQEILRGTPFLADPSHIPQFAEVEEQEEEESTWRWRKDSKRNKKKDTKAKDAKKRSKVSQKKVAIDGKTSTAPTTAAKTISHNNVLLREVADFLVQEFDNQQVAKGRVLMAGAQTGQTMDDVVFAQDSLQDLWRVAGEAVVDFGLYDQAPGLSLLDLNGAVSLMMEEDVN</sequence>
<reference evidence="2" key="1">
    <citation type="submission" date="2020-06" db="EMBL/GenBank/DDBJ databases">
        <authorList>
            <consortium name="Plant Systems Biology data submission"/>
        </authorList>
    </citation>
    <scope>NUCLEOTIDE SEQUENCE</scope>
    <source>
        <strain evidence="2">D6</strain>
    </source>
</reference>